<evidence type="ECO:0000313" key="2">
    <source>
        <dbReference type="Proteomes" id="UP000588369"/>
    </source>
</evidence>
<dbReference type="Proteomes" id="UP000588369">
    <property type="component" value="Unassembled WGS sequence"/>
</dbReference>
<sequence>MTGLHKRFKDYSDLTALLRSRGMIVDDARAIPVLRREGYYMIINGYKDLFLDSAATQQSGGDRFLPGTSFEDVYALFRFDRGLRSTLMDGIIRAEAALKSLCAHEFTRAYPNEVNPYLNTGHYDSAHRKSAGTLINKVFKRILELDDNPHNYGEYGGKAYIRHYMNDLDGQVPLWVLANDLSFGQIVWFYQTQTAAVRLAVATAFTGMGGARRSRRLTARTLDSMFNRLVFFRNLCAHDERCYNAHFDNRMNESVAHAFQDLAYLLDPDDYWLIRKRLDDLVSGLHRDLPLHAQEALRQVGYGTGSL</sequence>
<dbReference type="EMBL" id="JABAGI010000002">
    <property type="protein sequence ID" value="NME61611.1"/>
    <property type="molecule type" value="Genomic_DNA"/>
</dbReference>
<protein>
    <submittedName>
        <fullName evidence="1">Abi family protein</fullName>
    </submittedName>
</protein>
<accession>A0A7X9NPW3</accession>
<dbReference type="InterPro" id="IPR011664">
    <property type="entry name" value="Abi_system_AbiD/AbiF-like"/>
</dbReference>
<dbReference type="Pfam" id="PF07751">
    <property type="entry name" value="Abi_2"/>
    <property type="match status" value="1"/>
</dbReference>
<comment type="caution">
    <text evidence="1">The sequence shown here is derived from an EMBL/GenBank/DDBJ whole genome shotgun (WGS) entry which is preliminary data.</text>
</comment>
<proteinExistence type="predicted"/>
<gene>
    <name evidence="1" type="ORF">HF844_02155</name>
</gene>
<dbReference type="AlphaFoldDB" id="A0A7X9NPW3"/>
<evidence type="ECO:0000313" key="1">
    <source>
        <dbReference type="EMBL" id="NME61611.1"/>
    </source>
</evidence>
<dbReference type="RefSeq" id="WP_168983797.1">
    <property type="nucleotide sequence ID" value="NZ_JABAGI010000002.1"/>
</dbReference>
<organism evidence="1 2">
    <name type="scientific">Bifidobacterium thermophilum</name>
    <dbReference type="NCBI Taxonomy" id="33905"/>
    <lineage>
        <taxon>Bacteria</taxon>
        <taxon>Bacillati</taxon>
        <taxon>Actinomycetota</taxon>
        <taxon>Actinomycetes</taxon>
        <taxon>Bifidobacteriales</taxon>
        <taxon>Bifidobacteriaceae</taxon>
        <taxon>Bifidobacterium</taxon>
    </lineage>
</organism>
<name>A0A7X9NPW3_9BIFI</name>
<reference evidence="1 2" key="1">
    <citation type="submission" date="2020-04" db="EMBL/GenBank/DDBJ databases">
        <authorList>
            <person name="Hitch T.C.A."/>
            <person name="Wylensek D."/>
            <person name="Clavel T."/>
        </authorList>
    </citation>
    <scope>NUCLEOTIDE SEQUENCE [LARGE SCALE GENOMIC DNA]</scope>
    <source>
        <strain evidence="1 2">BSM-130-P53-3C</strain>
    </source>
</reference>